<accession>A0A3N4L621</accession>
<dbReference type="EMBL" id="ML119107">
    <property type="protein sequence ID" value="RPB16952.1"/>
    <property type="molecule type" value="Genomic_DNA"/>
</dbReference>
<name>A0A3N4L621_9PEZI</name>
<keyword evidence="2" id="KW-1185">Reference proteome</keyword>
<dbReference type="InParanoid" id="A0A3N4L621"/>
<dbReference type="AlphaFoldDB" id="A0A3N4L621"/>
<protein>
    <submittedName>
        <fullName evidence="1">Uncharacterized protein</fullName>
    </submittedName>
</protein>
<sequence>MPVSAAGCSRVANGNGSFADSRRPVHVLIIDWSLWVTLANSYSTGCMYIHHPLLMEVIFDHSLGGDYEYSTTTYHYMYVVLGISHFIIPGSLVVPGSPLSVAFTSRHPRWFICNVSAPCAGRSPSSTDGYVDILSRPSECFQAPLKCPFY</sequence>
<gene>
    <name evidence="1" type="ORF">P167DRAFT_201617</name>
</gene>
<evidence type="ECO:0000313" key="2">
    <source>
        <dbReference type="Proteomes" id="UP000277580"/>
    </source>
</evidence>
<dbReference type="Proteomes" id="UP000277580">
    <property type="component" value="Unassembled WGS sequence"/>
</dbReference>
<proteinExistence type="predicted"/>
<reference evidence="1 2" key="1">
    <citation type="journal article" date="2018" name="Nat. Ecol. Evol.">
        <title>Pezizomycetes genomes reveal the molecular basis of ectomycorrhizal truffle lifestyle.</title>
        <authorList>
            <person name="Murat C."/>
            <person name="Payen T."/>
            <person name="Noel B."/>
            <person name="Kuo A."/>
            <person name="Morin E."/>
            <person name="Chen J."/>
            <person name="Kohler A."/>
            <person name="Krizsan K."/>
            <person name="Balestrini R."/>
            <person name="Da Silva C."/>
            <person name="Montanini B."/>
            <person name="Hainaut M."/>
            <person name="Levati E."/>
            <person name="Barry K.W."/>
            <person name="Belfiori B."/>
            <person name="Cichocki N."/>
            <person name="Clum A."/>
            <person name="Dockter R.B."/>
            <person name="Fauchery L."/>
            <person name="Guy J."/>
            <person name="Iotti M."/>
            <person name="Le Tacon F."/>
            <person name="Lindquist E.A."/>
            <person name="Lipzen A."/>
            <person name="Malagnac F."/>
            <person name="Mello A."/>
            <person name="Molinier V."/>
            <person name="Miyauchi S."/>
            <person name="Poulain J."/>
            <person name="Riccioni C."/>
            <person name="Rubini A."/>
            <person name="Sitrit Y."/>
            <person name="Splivallo R."/>
            <person name="Traeger S."/>
            <person name="Wang M."/>
            <person name="Zifcakova L."/>
            <person name="Wipf D."/>
            <person name="Zambonelli A."/>
            <person name="Paolocci F."/>
            <person name="Nowrousian M."/>
            <person name="Ottonello S."/>
            <person name="Baldrian P."/>
            <person name="Spatafora J.W."/>
            <person name="Henrissat B."/>
            <person name="Nagy L.G."/>
            <person name="Aury J.M."/>
            <person name="Wincker P."/>
            <person name="Grigoriev I.V."/>
            <person name="Bonfante P."/>
            <person name="Martin F.M."/>
        </authorList>
    </citation>
    <scope>NUCLEOTIDE SEQUENCE [LARGE SCALE GENOMIC DNA]</scope>
    <source>
        <strain evidence="1 2">CCBAS932</strain>
    </source>
</reference>
<organism evidence="1 2">
    <name type="scientific">Morchella conica CCBAS932</name>
    <dbReference type="NCBI Taxonomy" id="1392247"/>
    <lineage>
        <taxon>Eukaryota</taxon>
        <taxon>Fungi</taxon>
        <taxon>Dikarya</taxon>
        <taxon>Ascomycota</taxon>
        <taxon>Pezizomycotina</taxon>
        <taxon>Pezizomycetes</taxon>
        <taxon>Pezizales</taxon>
        <taxon>Morchellaceae</taxon>
        <taxon>Morchella</taxon>
    </lineage>
</organism>
<evidence type="ECO:0000313" key="1">
    <source>
        <dbReference type="EMBL" id="RPB16952.1"/>
    </source>
</evidence>